<accession>A0A3N4LCV6</accession>
<comment type="similarity">
    <text evidence="1">Belongs to the isochorismatase family.</text>
</comment>
<dbReference type="AlphaFoldDB" id="A0A3N4LCV6"/>
<dbReference type="InParanoid" id="A0A3N4LCV6"/>
<evidence type="ECO:0000256" key="1">
    <source>
        <dbReference type="ARBA" id="ARBA00006336"/>
    </source>
</evidence>
<evidence type="ECO:0000313" key="4">
    <source>
        <dbReference type="Proteomes" id="UP000267821"/>
    </source>
</evidence>
<dbReference type="InterPro" id="IPR036380">
    <property type="entry name" value="Isochorismatase-like_sf"/>
</dbReference>
<dbReference type="Gene3D" id="3.40.50.850">
    <property type="entry name" value="Isochorismatase-like"/>
    <property type="match status" value="1"/>
</dbReference>
<dbReference type="InterPro" id="IPR000868">
    <property type="entry name" value="Isochorismatase-like_dom"/>
</dbReference>
<dbReference type="PANTHER" id="PTHR14119:SF3">
    <property type="entry name" value="ISOCHORISMATASE DOMAIN-CONTAINING PROTEIN 2"/>
    <property type="match status" value="1"/>
</dbReference>
<evidence type="ECO:0000313" key="3">
    <source>
        <dbReference type="EMBL" id="RPB18491.1"/>
    </source>
</evidence>
<proteinExistence type="inferred from homology"/>
<feature type="domain" description="Isochorismatase-like" evidence="2">
    <location>
        <begin position="11"/>
        <end position="159"/>
    </location>
</feature>
<dbReference type="Proteomes" id="UP000267821">
    <property type="component" value="Unassembled WGS sequence"/>
</dbReference>
<name>A0A3N4LCV6_9PEZI</name>
<dbReference type="SUPFAM" id="SSF52499">
    <property type="entry name" value="Isochorismatase-like hydrolases"/>
    <property type="match status" value="1"/>
</dbReference>
<dbReference type="Pfam" id="PF00857">
    <property type="entry name" value="Isochorismatase"/>
    <property type="match status" value="1"/>
</dbReference>
<gene>
    <name evidence="3" type="ORF">L211DRAFT_796631</name>
</gene>
<dbReference type="STRING" id="1051890.A0A3N4LCV6"/>
<keyword evidence="4" id="KW-1185">Reference proteome</keyword>
<dbReference type="OrthoDB" id="269496at2759"/>
<dbReference type="PANTHER" id="PTHR14119">
    <property type="entry name" value="HYDROLASE"/>
    <property type="match status" value="1"/>
</dbReference>
<reference evidence="3 4" key="1">
    <citation type="journal article" date="2018" name="Nat. Ecol. Evol.">
        <title>Pezizomycetes genomes reveal the molecular basis of ectomycorrhizal truffle lifestyle.</title>
        <authorList>
            <person name="Murat C."/>
            <person name="Payen T."/>
            <person name="Noel B."/>
            <person name="Kuo A."/>
            <person name="Morin E."/>
            <person name="Chen J."/>
            <person name="Kohler A."/>
            <person name="Krizsan K."/>
            <person name="Balestrini R."/>
            <person name="Da Silva C."/>
            <person name="Montanini B."/>
            <person name="Hainaut M."/>
            <person name="Levati E."/>
            <person name="Barry K.W."/>
            <person name="Belfiori B."/>
            <person name="Cichocki N."/>
            <person name="Clum A."/>
            <person name="Dockter R.B."/>
            <person name="Fauchery L."/>
            <person name="Guy J."/>
            <person name="Iotti M."/>
            <person name="Le Tacon F."/>
            <person name="Lindquist E.A."/>
            <person name="Lipzen A."/>
            <person name="Malagnac F."/>
            <person name="Mello A."/>
            <person name="Molinier V."/>
            <person name="Miyauchi S."/>
            <person name="Poulain J."/>
            <person name="Riccioni C."/>
            <person name="Rubini A."/>
            <person name="Sitrit Y."/>
            <person name="Splivallo R."/>
            <person name="Traeger S."/>
            <person name="Wang M."/>
            <person name="Zifcakova L."/>
            <person name="Wipf D."/>
            <person name="Zambonelli A."/>
            <person name="Paolocci F."/>
            <person name="Nowrousian M."/>
            <person name="Ottonello S."/>
            <person name="Baldrian P."/>
            <person name="Spatafora J.W."/>
            <person name="Henrissat B."/>
            <person name="Nagy L.G."/>
            <person name="Aury J.M."/>
            <person name="Wincker P."/>
            <person name="Grigoriev I.V."/>
            <person name="Bonfante P."/>
            <person name="Martin F.M."/>
        </authorList>
    </citation>
    <scope>NUCLEOTIDE SEQUENCE [LARGE SCALE GENOMIC DNA]</scope>
    <source>
        <strain evidence="3 4">ATCC MYA-4762</strain>
    </source>
</reference>
<protein>
    <submittedName>
        <fullName evidence="3">Isochorismatase hydrolase</fullName>
    </submittedName>
</protein>
<keyword evidence="3" id="KW-0378">Hydrolase</keyword>
<dbReference type="GO" id="GO:0016787">
    <property type="term" value="F:hydrolase activity"/>
    <property type="evidence" value="ECO:0007669"/>
    <property type="project" value="UniProtKB-KW"/>
</dbReference>
<evidence type="ECO:0000259" key="2">
    <source>
        <dbReference type="Pfam" id="PF00857"/>
    </source>
</evidence>
<dbReference type="InterPro" id="IPR050993">
    <property type="entry name" value="Isochorismatase_domain"/>
</dbReference>
<sequence length="200" mass="21973">MIPFPPARNSICDIQEGFRNAIHEFPTVISTATKLLQASVPLQIPTVVTEQNPSRLGTTIPEISSLLSPSLLLLPPLPKTLFSMMLPQVLLALRQQNITSVAIAGIESHVCILQTCLDLLKANLEVYAISDGISSCNKEEVPIAVARMRQEGVRVTTSESWLYEVMMDSDRPEFREVLKVVKATNDSTREGLGKLCKSSL</sequence>
<dbReference type="EMBL" id="ML121626">
    <property type="protein sequence ID" value="RPB18491.1"/>
    <property type="molecule type" value="Genomic_DNA"/>
</dbReference>
<organism evidence="3 4">
    <name type="scientific">Terfezia boudieri ATCC MYA-4762</name>
    <dbReference type="NCBI Taxonomy" id="1051890"/>
    <lineage>
        <taxon>Eukaryota</taxon>
        <taxon>Fungi</taxon>
        <taxon>Dikarya</taxon>
        <taxon>Ascomycota</taxon>
        <taxon>Pezizomycotina</taxon>
        <taxon>Pezizomycetes</taxon>
        <taxon>Pezizales</taxon>
        <taxon>Pezizaceae</taxon>
        <taxon>Terfezia</taxon>
    </lineage>
</organism>